<dbReference type="EMBL" id="CP138335">
    <property type="protein sequence ID" value="XBW07720.1"/>
    <property type="molecule type" value="Genomic_DNA"/>
</dbReference>
<keyword evidence="1" id="KW-1133">Transmembrane helix</keyword>
<feature type="transmembrane region" description="Helical" evidence="1">
    <location>
        <begin position="12"/>
        <end position="33"/>
    </location>
</feature>
<name>A0AAU7V6L4_9ACTO</name>
<evidence type="ECO:0000256" key="1">
    <source>
        <dbReference type="SAM" id="Phobius"/>
    </source>
</evidence>
<keyword evidence="1" id="KW-0812">Transmembrane</keyword>
<feature type="transmembrane region" description="Helical" evidence="1">
    <location>
        <begin position="39"/>
        <end position="62"/>
    </location>
</feature>
<dbReference type="KEGG" id="sapp:SAC06_08735"/>
<organism evidence="2">
    <name type="scientific">Scrofimicrobium appendicitidis</name>
    <dbReference type="NCBI Taxonomy" id="3079930"/>
    <lineage>
        <taxon>Bacteria</taxon>
        <taxon>Bacillati</taxon>
        <taxon>Actinomycetota</taxon>
        <taxon>Actinomycetes</taxon>
        <taxon>Actinomycetales</taxon>
        <taxon>Actinomycetaceae</taxon>
        <taxon>Scrofimicrobium</taxon>
    </lineage>
</organism>
<gene>
    <name evidence="2" type="ORF">SAC06_08735</name>
</gene>
<protein>
    <recommendedName>
        <fullName evidence="3">CTP synthetase</fullName>
    </recommendedName>
</protein>
<dbReference type="AlphaFoldDB" id="A0AAU7V6L4"/>
<evidence type="ECO:0008006" key="3">
    <source>
        <dbReference type="Google" id="ProtNLM"/>
    </source>
</evidence>
<accession>A0AAU7V6L4</accession>
<sequence length="66" mass="6585">MSSPAPRIGVSFSALVAVVLLGLVAMTAVGVGVALNLPWLSIAAGLAVAGSMVGLVWARVLAELNR</sequence>
<evidence type="ECO:0000313" key="2">
    <source>
        <dbReference type="EMBL" id="XBW07720.1"/>
    </source>
</evidence>
<dbReference type="RefSeq" id="WP_350257923.1">
    <property type="nucleotide sequence ID" value="NZ_CP138335.1"/>
</dbReference>
<proteinExistence type="predicted"/>
<reference evidence="2" key="1">
    <citation type="submission" date="2023-11" db="EMBL/GenBank/DDBJ databases">
        <title>Scrofimicrobium hongkongense sp. nov., isolated from a patient with peritonitis.</title>
        <authorList>
            <person name="Lao H.Y."/>
            <person name="Wong A.Y.P."/>
            <person name="Ng T.L."/>
            <person name="Wong R.Y.L."/>
            <person name="Yau M.C.Y."/>
            <person name="Lam J.Y.W."/>
            <person name="Siu G.K.H."/>
        </authorList>
    </citation>
    <scope>NUCLEOTIDE SEQUENCE</scope>
    <source>
        <strain evidence="2">R131</strain>
    </source>
</reference>
<keyword evidence="1" id="KW-0472">Membrane</keyword>